<feature type="binding site" evidence="3">
    <location>
        <begin position="209"/>
        <end position="211"/>
    </location>
    <ligand>
        <name>substrate</name>
    </ligand>
</feature>
<gene>
    <name evidence="5" type="ORF">BECKFW1821A_GA0114235_107810</name>
</gene>
<evidence type="ECO:0000256" key="1">
    <source>
        <dbReference type="ARBA" id="ARBA00022676"/>
    </source>
</evidence>
<dbReference type="CDD" id="cd09010">
    <property type="entry name" value="MTAP_SsMTAPII_like_MTIP"/>
    <property type="match status" value="1"/>
</dbReference>
<comment type="pathway">
    <text evidence="3">Purine metabolism; purine nucleoside salvage.</text>
</comment>
<dbReference type="GO" id="GO:0006166">
    <property type="term" value="P:purine ribonucleoside salvage"/>
    <property type="evidence" value="ECO:0007669"/>
    <property type="project" value="UniProtKB-UniRule"/>
</dbReference>
<dbReference type="InterPro" id="IPR000845">
    <property type="entry name" value="Nucleoside_phosphorylase_d"/>
</dbReference>
<dbReference type="UniPathway" id="UPA00606"/>
<comment type="similarity">
    <text evidence="3">Belongs to the PNP/MTAP phosphorylase family. MTAP subfamily.</text>
</comment>
<dbReference type="HAMAP" id="MF_01963">
    <property type="entry name" value="MTAP"/>
    <property type="match status" value="1"/>
</dbReference>
<feature type="site" description="Important for substrate specificity" evidence="3">
    <location>
        <position position="167"/>
    </location>
</feature>
<feature type="domain" description="Nucleoside phosphorylase" evidence="4">
    <location>
        <begin position="4"/>
        <end position="243"/>
    </location>
</feature>
<dbReference type="EC" id="2.4.2.44" evidence="3"/>
<name>A0A450SVT9_9GAMM</name>
<feature type="binding site" evidence="3">
    <location>
        <position position="10"/>
    </location>
    <ligand>
        <name>phosphate</name>
        <dbReference type="ChEBI" id="CHEBI:43474"/>
    </ligand>
</feature>
<keyword evidence="2 3" id="KW-0808">Transferase</keyword>
<feature type="binding site" evidence="3">
    <location>
        <position position="186"/>
    </location>
    <ligand>
        <name>phosphate</name>
        <dbReference type="ChEBI" id="CHEBI:43474"/>
    </ligand>
</feature>
<organism evidence="5">
    <name type="scientific">Candidatus Kentrum sp. FW</name>
    <dbReference type="NCBI Taxonomy" id="2126338"/>
    <lineage>
        <taxon>Bacteria</taxon>
        <taxon>Pseudomonadati</taxon>
        <taxon>Pseudomonadota</taxon>
        <taxon>Gammaproteobacteria</taxon>
        <taxon>Candidatus Kentrum</taxon>
    </lineage>
</organism>
<keyword evidence="1 3" id="KW-0328">Glycosyltransferase</keyword>
<evidence type="ECO:0000256" key="2">
    <source>
        <dbReference type="ARBA" id="ARBA00022679"/>
    </source>
</evidence>
<dbReference type="GO" id="GO:0005829">
    <property type="term" value="C:cytosol"/>
    <property type="evidence" value="ECO:0007669"/>
    <property type="project" value="TreeGrafter"/>
</dbReference>
<dbReference type="SUPFAM" id="SSF53167">
    <property type="entry name" value="Purine and uridine phosphorylases"/>
    <property type="match status" value="1"/>
</dbReference>
<dbReference type="PROSITE" id="PS01240">
    <property type="entry name" value="PNP_MTAP_2"/>
    <property type="match status" value="1"/>
</dbReference>
<feature type="binding site" evidence="3">
    <location>
        <position position="185"/>
    </location>
    <ligand>
        <name>substrate</name>
    </ligand>
</feature>
<comment type="catalytic activity">
    <reaction evidence="3">
        <text>S-methyl-5'-thioinosine + phosphate = 5-(methylsulfanyl)-alpha-D-ribose 1-phosphate + hypoxanthine</text>
        <dbReference type="Rhea" id="RHEA:30643"/>
        <dbReference type="ChEBI" id="CHEBI:17368"/>
        <dbReference type="ChEBI" id="CHEBI:43474"/>
        <dbReference type="ChEBI" id="CHEBI:48595"/>
        <dbReference type="ChEBI" id="CHEBI:58533"/>
        <dbReference type="EC" id="2.4.2.44"/>
    </reaction>
</comment>
<dbReference type="Gene3D" id="3.40.50.1580">
    <property type="entry name" value="Nucleoside phosphorylase domain"/>
    <property type="match status" value="1"/>
</dbReference>
<dbReference type="GO" id="GO:0017061">
    <property type="term" value="F:S-methyl-5-thioadenosine phosphorylase activity"/>
    <property type="evidence" value="ECO:0007669"/>
    <property type="project" value="InterPro"/>
</dbReference>
<dbReference type="PANTHER" id="PTHR42679">
    <property type="entry name" value="S-METHYL-5'-THIOADENOSINE PHOSPHORYLASE"/>
    <property type="match status" value="1"/>
</dbReference>
<dbReference type="NCBIfam" id="TIGR01694">
    <property type="entry name" value="MTAP"/>
    <property type="match status" value="1"/>
</dbReference>
<dbReference type="GO" id="GO:0019509">
    <property type="term" value="P:L-methionine salvage from methylthioadenosine"/>
    <property type="evidence" value="ECO:0007669"/>
    <property type="project" value="TreeGrafter"/>
</dbReference>
<dbReference type="InterPro" id="IPR010044">
    <property type="entry name" value="MTAP"/>
</dbReference>
<evidence type="ECO:0000259" key="4">
    <source>
        <dbReference type="Pfam" id="PF01048"/>
    </source>
</evidence>
<dbReference type="Pfam" id="PF01048">
    <property type="entry name" value="PNP_UDP_1"/>
    <property type="match status" value="1"/>
</dbReference>
<dbReference type="InterPro" id="IPR035994">
    <property type="entry name" value="Nucleoside_phosphorylase_sf"/>
</dbReference>
<sequence length="250" mass="27544">MITLAIIGGTGLTKLEGLTITRYATIQTPYGDPSSPLVYGTFHDREVVFLARHGQSHTLYPHKINYRANIWALHQAGARKILAASAVGGIHPELMPGRLVIPDQIIDYTWSRAHTFFEDDDENVVHIDFTEPYCQELRELLLRAARAGEIQVRDGGTYGATQGPRLETAAEILRLERDGCDMVGMTGMPEAALARELDLCYASCAVIANPAAGRGNGEIRMEDIILTLDKGMEKFRALVKHTLLLLADSE</sequence>
<accession>A0A450SVT9</accession>
<feature type="binding site" evidence="3">
    <location>
        <begin position="52"/>
        <end position="53"/>
    </location>
    <ligand>
        <name>phosphate</name>
        <dbReference type="ChEBI" id="CHEBI:43474"/>
    </ligand>
</feature>
<keyword evidence="3" id="KW-0660">Purine salvage</keyword>
<evidence type="ECO:0000313" key="5">
    <source>
        <dbReference type="EMBL" id="VFJ58096.1"/>
    </source>
</evidence>
<evidence type="ECO:0000256" key="3">
    <source>
        <dbReference type="HAMAP-Rule" id="MF_01963"/>
    </source>
</evidence>
<protein>
    <recommendedName>
        <fullName evidence="3">Probable S-methyl-5'-thioinosine phosphorylase</fullName>
        <ecNumber evidence="3">2.4.2.44</ecNumber>
    </recommendedName>
    <alternativeName>
        <fullName evidence="3">5'-methylthioinosine phosphorylase</fullName>
        <shortName evidence="3">MTI phosphorylase</shortName>
        <shortName evidence="3">MTIP</shortName>
    </alternativeName>
</protein>
<feature type="binding site" evidence="3">
    <location>
        <begin position="85"/>
        <end position="86"/>
    </location>
    <ligand>
        <name>phosphate</name>
        <dbReference type="ChEBI" id="CHEBI:43474"/>
    </ligand>
</feature>
<dbReference type="AlphaFoldDB" id="A0A450SVT9"/>
<comment type="subunit">
    <text evidence="3">Homotrimer.</text>
</comment>
<comment type="miscellaneous">
    <text evidence="3">Although this enzyme belongs to the family of MTA phosphorylases based on sequence homology, it has been shown that conserved amino acid substitutions in the substrate binding pocket convert the substrate specificity of this enzyme from 6-aminopurines to 6-oxopurines.</text>
</comment>
<comment type="function">
    <text evidence="3">Catalyzes the reversible phosphorylation of S-methyl-5'-thioinosine (MTI) to hypoxanthine and 5-methylthioribose-1-phosphate. Involved in the breakdown of S-methyl-5'-thioadenosine (MTA), a major by-product of polyamine biosynthesis. Catabolism of (MTA) occurs via deamination to MTI and phosphorolysis to hypoxanthine.</text>
</comment>
<reference evidence="5" key="1">
    <citation type="submission" date="2019-02" db="EMBL/GenBank/DDBJ databases">
        <authorList>
            <person name="Gruber-Vodicka R. H."/>
            <person name="Seah K. B. B."/>
        </authorList>
    </citation>
    <scope>NUCLEOTIDE SEQUENCE</scope>
    <source>
        <strain evidence="5">BECK_BZ15</strain>
    </source>
</reference>
<dbReference type="InterPro" id="IPR018099">
    <property type="entry name" value="Purine_phosphorylase-2_CS"/>
</dbReference>
<dbReference type="EMBL" id="CAADEW010000078">
    <property type="protein sequence ID" value="VFJ58096.1"/>
    <property type="molecule type" value="Genomic_DNA"/>
</dbReference>
<feature type="site" description="Important for substrate specificity" evidence="3">
    <location>
        <position position="221"/>
    </location>
</feature>
<dbReference type="NCBIfam" id="NF006599">
    <property type="entry name" value="PRK09136.1"/>
    <property type="match status" value="1"/>
</dbReference>
<dbReference type="PANTHER" id="PTHR42679:SF2">
    <property type="entry name" value="S-METHYL-5'-THIOADENOSINE PHOSPHORYLASE"/>
    <property type="match status" value="1"/>
</dbReference>
<proteinExistence type="inferred from homology"/>